<keyword evidence="3" id="KW-0804">Transcription</keyword>
<evidence type="ECO:0000259" key="5">
    <source>
        <dbReference type="PROSITE" id="PS51078"/>
    </source>
</evidence>
<dbReference type="Proteomes" id="UP000193200">
    <property type="component" value="Unassembled WGS sequence"/>
</dbReference>
<accession>A0A1Y5TP70</accession>
<evidence type="ECO:0000313" key="7">
    <source>
        <dbReference type="Proteomes" id="UP000193200"/>
    </source>
</evidence>
<dbReference type="GO" id="GO:0003700">
    <property type="term" value="F:DNA-binding transcription factor activity"/>
    <property type="evidence" value="ECO:0007669"/>
    <property type="project" value="TreeGrafter"/>
</dbReference>
<dbReference type="EMBL" id="FWFR01000002">
    <property type="protein sequence ID" value="SLN65018.1"/>
    <property type="molecule type" value="Genomic_DNA"/>
</dbReference>
<organism evidence="6 7">
    <name type="scientific">Oceanibacterium hippocampi</name>
    <dbReference type="NCBI Taxonomy" id="745714"/>
    <lineage>
        <taxon>Bacteria</taxon>
        <taxon>Pseudomonadati</taxon>
        <taxon>Pseudomonadota</taxon>
        <taxon>Alphaproteobacteria</taxon>
        <taxon>Sneathiellales</taxon>
        <taxon>Sneathiellaceae</taxon>
        <taxon>Oceanibacterium</taxon>
    </lineage>
</organism>
<dbReference type="OrthoDB" id="8357778at2"/>
<name>A0A1Y5TP70_9PROT</name>
<dbReference type="InParanoid" id="A0A1Y5TP70"/>
<dbReference type="SMART" id="SM00346">
    <property type="entry name" value="HTH_ICLR"/>
    <property type="match status" value="1"/>
</dbReference>
<dbReference type="Pfam" id="PF01614">
    <property type="entry name" value="IclR_C"/>
    <property type="match status" value="1"/>
</dbReference>
<proteinExistence type="predicted"/>
<reference evidence="6 7" key="1">
    <citation type="submission" date="2017-03" db="EMBL/GenBank/DDBJ databases">
        <authorList>
            <person name="Afonso C.L."/>
            <person name="Miller P.J."/>
            <person name="Scott M.A."/>
            <person name="Spackman E."/>
            <person name="Goraichik I."/>
            <person name="Dimitrov K.M."/>
            <person name="Suarez D.L."/>
            <person name="Swayne D.E."/>
        </authorList>
    </citation>
    <scope>NUCLEOTIDE SEQUENCE [LARGE SCALE GENOMIC DNA]</scope>
    <source>
        <strain evidence="6 7">CECT 7691</strain>
    </source>
</reference>
<dbReference type="InterPro" id="IPR036388">
    <property type="entry name" value="WH-like_DNA-bd_sf"/>
</dbReference>
<dbReference type="InterPro" id="IPR036390">
    <property type="entry name" value="WH_DNA-bd_sf"/>
</dbReference>
<dbReference type="PANTHER" id="PTHR30136:SF35">
    <property type="entry name" value="HTH-TYPE TRANSCRIPTIONAL REGULATOR RV1719"/>
    <property type="match status" value="1"/>
</dbReference>
<dbReference type="GO" id="GO:0045892">
    <property type="term" value="P:negative regulation of DNA-templated transcription"/>
    <property type="evidence" value="ECO:0007669"/>
    <property type="project" value="TreeGrafter"/>
</dbReference>
<dbReference type="SUPFAM" id="SSF46785">
    <property type="entry name" value="Winged helix' DNA-binding domain"/>
    <property type="match status" value="1"/>
</dbReference>
<evidence type="ECO:0000256" key="3">
    <source>
        <dbReference type="ARBA" id="ARBA00023163"/>
    </source>
</evidence>
<sequence length="265" mass="28486">MTETHGFLGRVAAVLEAVSGMPQGATLTDVMAMKGLPKSTAHRTINALVDIGFLEPGLDARHYHLGARLLRLLHLGCENDVIGQLIDAPLQRLADEMGEATILSRFRGSESIEIAVLRAPKESRTSFVQVQLGPTPNHACSTAKSILAFQAVDVVERCLAGDLYRYTDSTTTSREALLSELAEVRTNGYSVCDQEIDLGVYSIAVPVETRPLGVIYSLAVVGPAERMKNRDTKTIVDGLMVAARNVRSVLGRAGLELGSESGTVR</sequence>
<dbReference type="PANTHER" id="PTHR30136">
    <property type="entry name" value="HELIX-TURN-HELIX TRANSCRIPTIONAL REGULATOR, ICLR FAMILY"/>
    <property type="match status" value="1"/>
</dbReference>
<dbReference type="SUPFAM" id="SSF55781">
    <property type="entry name" value="GAF domain-like"/>
    <property type="match status" value="1"/>
</dbReference>
<dbReference type="InterPro" id="IPR014757">
    <property type="entry name" value="Tscrpt_reg_IclR_C"/>
</dbReference>
<dbReference type="GO" id="GO:0003677">
    <property type="term" value="F:DNA binding"/>
    <property type="evidence" value="ECO:0007669"/>
    <property type="project" value="UniProtKB-KW"/>
</dbReference>
<evidence type="ECO:0000259" key="4">
    <source>
        <dbReference type="PROSITE" id="PS51077"/>
    </source>
</evidence>
<evidence type="ECO:0000256" key="1">
    <source>
        <dbReference type="ARBA" id="ARBA00023015"/>
    </source>
</evidence>
<protein>
    <submittedName>
        <fullName evidence="6">HTH-type transcriptional regulator SrpS</fullName>
    </submittedName>
</protein>
<dbReference type="InterPro" id="IPR005471">
    <property type="entry name" value="Tscrpt_reg_IclR_N"/>
</dbReference>
<gene>
    <name evidence="6" type="primary">srpS</name>
    <name evidence="6" type="ORF">OCH7691_02960</name>
</gene>
<dbReference type="InterPro" id="IPR029016">
    <property type="entry name" value="GAF-like_dom_sf"/>
</dbReference>
<dbReference type="PROSITE" id="PS51077">
    <property type="entry name" value="HTH_ICLR"/>
    <property type="match status" value="1"/>
</dbReference>
<feature type="domain" description="IclR-ED" evidence="5">
    <location>
        <begin position="68"/>
        <end position="252"/>
    </location>
</feature>
<dbReference type="PROSITE" id="PS51078">
    <property type="entry name" value="ICLR_ED"/>
    <property type="match status" value="1"/>
</dbReference>
<keyword evidence="2" id="KW-0238">DNA-binding</keyword>
<feature type="domain" description="HTH iclR-type" evidence="4">
    <location>
        <begin position="5"/>
        <end position="67"/>
    </location>
</feature>
<dbReference type="InterPro" id="IPR050707">
    <property type="entry name" value="HTH_MetabolicPath_Reg"/>
</dbReference>
<keyword evidence="1" id="KW-0805">Transcription regulation</keyword>
<evidence type="ECO:0000256" key="2">
    <source>
        <dbReference type="ARBA" id="ARBA00023125"/>
    </source>
</evidence>
<dbReference type="Gene3D" id="3.30.450.40">
    <property type="match status" value="1"/>
</dbReference>
<keyword evidence="7" id="KW-1185">Reference proteome</keyword>
<dbReference type="RefSeq" id="WP_139839710.1">
    <property type="nucleotide sequence ID" value="NZ_FWFR01000002.1"/>
</dbReference>
<evidence type="ECO:0000313" key="6">
    <source>
        <dbReference type="EMBL" id="SLN65018.1"/>
    </source>
</evidence>
<dbReference type="Gene3D" id="1.10.10.10">
    <property type="entry name" value="Winged helix-like DNA-binding domain superfamily/Winged helix DNA-binding domain"/>
    <property type="match status" value="1"/>
</dbReference>
<dbReference type="Pfam" id="PF09339">
    <property type="entry name" value="HTH_IclR"/>
    <property type="match status" value="1"/>
</dbReference>
<dbReference type="AlphaFoldDB" id="A0A1Y5TP70"/>